<comment type="caution">
    <text evidence="2">The sequence shown here is derived from an EMBL/GenBank/DDBJ whole genome shotgun (WGS) entry which is preliminary data.</text>
</comment>
<sequence length="614" mass="70110">MDKKEDQQEDLTKVKATSNRPSTLALNQTTAATTTTTTADIYQFYNIDNISLTPSPLPNQPITFQKWSVIDRATYERVYASVYGHPPIPTPEQEKFEKNMVLLMEAEAQQEEKQEKDDNENGGQSLNEEPFDENILTQTRNHEIERLSQVIVESQPINDEIAATIIEQLDLVIDAAVPVDSIVLDSVERLSTQEEVPLISSMIATHPYPPIYQEGIVSDHDRPYADYGHLSQDFIEFGSFKSTTRQTQITWPTQTTPCPLSSSSSSSPPPPPAPVPPPPTTTTTLKHDDHTTNLRQQANNRRQEKIAIAKHAIELARTSVDSAMDYILKMKPNEFLTHSTWYLSSFNYIHLRQQQRYDQNDPNTKEYVWPHSFPDCTPALRDAMNYWLTNHFVRRNGAKCLILIGPTSVGKTAFALSLPGRVNYFLGRWHLDEWSDYARYSVFDEIPWDDFDKLNFPNKKGLLLQKGRLKATDKYRGTTTINVTQPAIVLLHEYTDVGSLATRPTTIPGCAEANFWNKRALIYRMGTVELKIILCQGEYFCKPPNRRQTDSDEDSSVRSLIGSQEARIGEPNEFEQTTRQWNSNHQAIERIAMHEISKLLDVVDDVKKLRISWY</sequence>
<evidence type="ECO:0000313" key="2">
    <source>
        <dbReference type="EMBL" id="CAF1581364.1"/>
    </source>
</evidence>
<dbReference type="AlphaFoldDB" id="A0A815ZC60"/>
<name>A0A815ZC60_9BILA</name>
<dbReference type="Proteomes" id="UP000663870">
    <property type="component" value="Unassembled WGS sequence"/>
</dbReference>
<keyword evidence="3" id="KW-1185">Reference proteome</keyword>
<reference evidence="2" key="1">
    <citation type="submission" date="2021-02" db="EMBL/GenBank/DDBJ databases">
        <authorList>
            <person name="Nowell W R."/>
        </authorList>
    </citation>
    <scope>NUCLEOTIDE SEQUENCE</scope>
</reference>
<feature type="compositionally biased region" description="Low complexity" evidence="1">
    <location>
        <begin position="252"/>
        <end position="266"/>
    </location>
</feature>
<protein>
    <submittedName>
        <fullName evidence="2">Uncharacterized protein</fullName>
    </submittedName>
</protein>
<feature type="region of interest" description="Disordered" evidence="1">
    <location>
        <begin position="252"/>
        <end position="287"/>
    </location>
</feature>
<feature type="compositionally biased region" description="Pro residues" evidence="1">
    <location>
        <begin position="267"/>
        <end position="280"/>
    </location>
</feature>
<feature type="compositionally biased region" description="Basic and acidic residues" evidence="1">
    <location>
        <begin position="1"/>
        <end position="13"/>
    </location>
</feature>
<proteinExistence type="predicted"/>
<organism evidence="2 3">
    <name type="scientific">Rotaria sordida</name>
    <dbReference type="NCBI Taxonomy" id="392033"/>
    <lineage>
        <taxon>Eukaryota</taxon>
        <taxon>Metazoa</taxon>
        <taxon>Spiralia</taxon>
        <taxon>Gnathifera</taxon>
        <taxon>Rotifera</taxon>
        <taxon>Eurotatoria</taxon>
        <taxon>Bdelloidea</taxon>
        <taxon>Philodinida</taxon>
        <taxon>Philodinidae</taxon>
        <taxon>Rotaria</taxon>
    </lineage>
</organism>
<feature type="region of interest" description="Disordered" evidence="1">
    <location>
        <begin position="108"/>
        <end position="134"/>
    </location>
</feature>
<gene>
    <name evidence="2" type="ORF">JXQ802_LOCUS46259</name>
</gene>
<evidence type="ECO:0000256" key="1">
    <source>
        <dbReference type="SAM" id="MobiDB-lite"/>
    </source>
</evidence>
<dbReference type="EMBL" id="CAJNOL010004115">
    <property type="protein sequence ID" value="CAF1581364.1"/>
    <property type="molecule type" value="Genomic_DNA"/>
</dbReference>
<evidence type="ECO:0000313" key="3">
    <source>
        <dbReference type="Proteomes" id="UP000663870"/>
    </source>
</evidence>
<feature type="region of interest" description="Disordered" evidence="1">
    <location>
        <begin position="1"/>
        <end position="20"/>
    </location>
</feature>
<accession>A0A815ZC60</accession>